<comment type="subcellular location">
    <subcellularLocation>
        <location evidence="1">Membrane</location>
        <topology evidence="1">Multi-pass membrane protein</topology>
    </subcellularLocation>
</comment>
<feature type="transmembrane region" description="Helical" evidence="6">
    <location>
        <begin position="173"/>
        <end position="192"/>
    </location>
</feature>
<dbReference type="Proteomes" id="UP000565711">
    <property type="component" value="Unassembled WGS sequence"/>
</dbReference>
<keyword evidence="5 6" id="KW-0472">Membrane</keyword>
<comment type="caution">
    <text evidence="7">The sequence shown here is derived from an EMBL/GenBank/DDBJ whole genome shotgun (WGS) entry which is preliminary data.</text>
</comment>
<feature type="transmembrane region" description="Helical" evidence="6">
    <location>
        <begin position="198"/>
        <end position="222"/>
    </location>
</feature>
<feature type="transmembrane region" description="Helical" evidence="6">
    <location>
        <begin position="76"/>
        <end position="97"/>
    </location>
</feature>
<evidence type="ECO:0000256" key="2">
    <source>
        <dbReference type="ARBA" id="ARBA00005268"/>
    </source>
</evidence>
<evidence type="ECO:0000313" key="8">
    <source>
        <dbReference type="Proteomes" id="UP000565711"/>
    </source>
</evidence>
<dbReference type="Pfam" id="PF03649">
    <property type="entry name" value="UPF0014"/>
    <property type="match status" value="1"/>
</dbReference>
<protein>
    <submittedName>
        <fullName evidence="7">ABC transporter permease</fullName>
    </submittedName>
</protein>
<keyword evidence="3 6" id="KW-0812">Transmembrane</keyword>
<keyword evidence="8" id="KW-1185">Reference proteome</keyword>
<dbReference type="GO" id="GO:0005886">
    <property type="term" value="C:plasma membrane"/>
    <property type="evidence" value="ECO:0007669"/>
    <property type="project" value="TreeGrafter"/>
</dbReference>
<proteinExistence type="inferred from homology"/>
<organism evidence="7 8">
    <name type="scientific">Nocardia vermiculata</name>
    <dbReference type="NCBI Taxonomy" id="257274"/>
    <lineage>
        <taxon>Bacteria</taxon>
        <taxon>Bacillati</taxon>
        <taxon>Actinomycetota</taxon>
        <taxon>Actinomycetes</taxon>
        <taxon>Mycobacteriales</taxon>
        <taxon>Nocardiaceae</taxon>
        <taxon>Nocardia</taxon>
    </lineage>
</organism>
<feature type="transmembrane region" description="Helical" evidence="6">
    <location>
        <begin position="12"/>
        <end position="39"/>
    </location>
</feature>
<dbReference type="InterPro" id="IPR005226">
    <property type="entry name" value="UPF0014_fam"/>
</dbReference>
<reference evidence="7 8" key="1">
    <citation type="submission" date="2020-04" db="EMBL/GenBank/DDBJ databases">
        <title>MicrobeNet Type strains.</title>
        <authorList>
            <person name="Nicholson A.C."/>
        </authorList>
    </citation>
    <scope>NUCLEOTIDE SEQUENCE [LARGE SCALE GENOMIC DNA]</scope>
    <source>
        <strain evidence="7 8">JCM 12354</strain>
    </source>
</reference>
<evidence type="ECO:0000256" key="3">
    <source>
        <dbReference type="ARBA" id="ARBA00022692"/>
    </source>
</evidence>
<feature type="transmembrane region" description="Helical" evidence="6">
    <location>
        <begin position="103"/>
        <end position="123"/>
    </location>
</feature>
<accession>A0A846Y4Z7</accession>
<keyword evidence="4 6" id="KW-1133">Transmembrane helix</keyword>
<evidence type="ECO:0000256" key="5">
    <source>
        <dbReference type="ARBA" id="ARBA00023136"/>
    </source>
</evidence>
<sequence>MVTASAAVYRIASLGSTLIVPGAAVRAVVQLSLVALVLAAALRHLWSSFLVLGVMFAAAVFTAARRARAGRSGVWLTAALAAGWAAVLPLMLGSGVVPLAGPAVVPVGGIVLGGAMTSTSLAARRALDTVHDRFGEIEAAMSLGFTDRQARLEIIRTTAADALLPGVDQTRTVGLVTLPGAFVGVLIASGSAGRAAAVQILVLLGLLLAQACAVAVTVELVAHGRVHRRSRIPAIGNGHHTVARRLSSVQKHLGKRGAAPGKP</sequence>
<comment type="similarity">
    <text evidence="2">Belongs to the UPF0014 family.</text>
</comment>
<evidence type="ECO:0000256" key="1">
    <source>
        <dbReference type="ARBA" id="ARBA00004141"/>
    </source>
</evidence>
<dbReference type="PANTHER" id="PTHR30028">
    <property type="entry name" value="UPF0014 INNER MEMBRANE PROTEIN YBBM-RELATED"/>
    <property type="match status" value="1"/>
</dbReference>
<dbReference type="AlphaFoldDB" id="A0A846Y4Z7"/>
<dbReference type="EMBL" id="JAAXOP010000027">
    <property type="protein sequence ID" value="NKY54293.1"/>
    <property type="molecule type" value="Genomic_DNA"/>
</dbReference>
<dbReference type="PANTHER" id="PTHR30028:SF0">
    <property type="entry name" value="PROTEIN ALUMINUM SENSITIVE 3"/>
    <property type="match status" value="1"/>
</dbReference>
<gene>
    <name evidence="7" type="ORF">HGA08_29325</name>
</gene>
<name>A0A846Y4Z7_9NOCA</name>
<evidence type="ECO:0000256" key="6">
    <source>
        <dbReference type="SAM" id="Phobius"/>
    </source>
</evidence>
<evidence type="ECO:0000313" key="7">
    <source>
        <dbReference type="EMBL" id="NKY54293.1"/>
    </source>
</evidence>
<evidence type="ECO:0000256" key="4">
    <source>
        <dbReference type="ARBA" id="ARBA00022989"/>
    </source>
</evidence>
<feature type="transmembrane region" description="Helical" evidence="6">
    <location>
        <begin position="45"/>
        <end position="64"/>
    </location>
</feature>